<dbReference type="Pfam" id="PF10743">
    <property type="entry name" value="Phage_Cox"/>
    <property type="match status" value="1"/>
</dbReference>
<keyword evidence="1" id="KW-0812">Transmembrane</keyword>
<dbReference type="EMBL" id="LR134253">
    <property type="protein sequence ID" value="VED52140.1"/>
    <property type="molecule type" value="Genomic_DNA"/>
</dbReference>
<proteinExistence type="predicted"/>
<keyword evidence="1" id="KW-0472">Membrane</keyword>
<gene>
    <name evidence="2" type="ORF">NCTC9997_04144</name>
</gene>
<sequence length="148" mass="16866">MKDAVLIALFKIPDPITADEFSRRTGKTESAVRHMMDRRLLPMATEREILGEGGSTRRLFILWNEWLEMVHEATSKLPPERQDWRAGWIKKASKLASDMGREHVQWWGSSMNPYLKERLALMVTAIAGVCIGAIAVALTLKFIQVFIL</sequence>
<evidence type="ECO:0000313" key="2">
    <source>
        <dbReference type="EMBL" id="VED52140.1"/>
    </source>
</evidence>
<keyword evidence="3" id="KW-1185">Reference proteome</keyword>
<dbReference type="Gene3D" id="6.10.200.10">
    <property type="entry name" value="Regulatory phage protein Cox"/>
    <property type="match status" value="1"/>
</dbReference>
<feature type="transmembrane region" description="Helical" evidence="1">
    <location>
        <begin position="119"/>
        <end position="147"/>
    </location>
</feature>
<protein>
    <submittedName>
        <fullName evidence="2">Regulatory phage protein cox</fullName>
    </submittedName>
</protein>
<name>A0A7Z8ZBY3_RAOTE</name>
<dbReference type="InterPro" id="IPR038147">
    <property type="entry name" value="Cox_sf"/>
</dbReference>
<evidence type="ECO:0000256" key="1">
    <source>
        <dbReference type="SAM" id="Phobius"/>
    </source>
</evidence>
<keyword evidence="1" id="KW-1133">Transmembrane helix</keyword>
<dbReference type="InterPro" id="IPR019679">
    <property type="entry name" value="Phage_P2_Cox"/>
</dbReference>
<accession>A0A7Z8ZBY3</accession>
<reference evidence="2 3" key="1">
    <citation type="submission" date="2018-12" db="EMBL/GenBank/DDBJ databases">
        <authorList>
            <consortium name="Pathogen Informatics"/>
        </authorList>
    </citation>
    <scope>NUCLEOTIDE SEQUENCE [LARGE SCALE GENOMIC DNA]</scope>
    <source>
        <strain evidence="2 3">NCTC9997</strain>
    </source>
</reference>
<evidence type="ECO:0000313" key="3">
    <source>
        <dbReference type="Proteomes" id="UP000267630"/>
    </source>
</evidence>
<organism evidence="2 3">
    <name type="scientific">Raoultella terrigena</name>
    <name type="common">Klebsiella terrigena</name>
    <dbReference type="NCBI Taxonomy" id="577"/>
    <lineage>
        <taxon>Bacteria</taxon>
        <taxon>Pseudomonadati</taxon>
        <taxon>Pseudomonadota</taxon>
        <taxon>Gammaproteobacteria</taxon>
        <taxon>Enterobacterales</taxon>
        <taxon>Enterobacteriaceae</taxon>
        <taxon>Klebsiella/Raoultella group</taxon>
        <taxon>Raoultella</taxon>
    </lineage>
</organism>
<dbReference type="Proteomes" id="UP000267630">
    <property type="component" value="Chromosome 3"/>
</dbReference>
<dbReference type="AlphaFoldDB" id="A0A7Z8ZBY3"/>